<evidence type="ECO:0000313" key="1">
    <source>
        <dbReference type="EMBL" id="CAG6790210.1"/>
    </source>
</evidence>
<sequence length="107" mass="12565">MANINYLRSYPLLASQHVLGKDQVVRFPVKSSDNFSFIFRSVSSQPFDTSSDQFYIFIFPTKTVFHVLFSGKPNYIFFFFSIIRFSCPTNSMITPQYLPYLCLLFWV</sequence>
<protein>
    <submittedName>
        <fullName evidence="1">Uncharacterized protein</fullName>
    </submittedName>
</protein>
<dbReference type="AlphaFoldDB" id="A0A8D9BWD5"/>
<organism evidence="1">
    <name type="scientific">Cacopsylla melanoneura</name>
    <dbReference type="NCBI Taxonomy" id="428564"/>
    <lineage>
        <taxon>Eukaryota</taxon>
        <taxon>Metazoa</taxon>
        <taxon>Ecdysozoa</taxon>
        <taxon>Arthropoda</taxon>
        <taxon>Hexapoda</taxon>
        <taxon>Insecta</taxon>
        <taxon>Pterygota</taxon>
        <taxon>Neoptera</taxon>
        <taxon>Paraneoptera</taxon>
        <taxon>Hemiptera</taxon>
        <taxon>Sternorrhyncha</taxon>
        <taxon>Psylloidea</taxon>
        <taxon>Psyllidae</taxon>
        <taxon>Psyllinae</taxon>
        <taxon>Cacopsylla</taxon>
    </lineage>
</organism>
<name>A0A8D9BWD5_9HEMI</name>
<accession>A0A8D9BWD5</accession>
<reference evidence="1" key="1">
    <citation type="submission" date="2021-05" db="EMBL/GenBank/DDBJ databases">
        <authorList>
            <person name="Alioto T."/>
            <person name="Alioto T."/>
            <person name="Gomez Garrido J."/>
        </authorList>
    </citation>
    <scope>NUCLEOTIDE SEQUENCE</scope>
</reference>
<proteinExistence type="predicted"/>
<dbReference type="EMBL" id="HBUF01669355">
    <property type="protein sequence ID" value="CAG6790210.1"/>
    <property type="molecule type" value="Transcribed_RNA"/>
</dbReference>